<dbReference type="EMBL" id="QXFZ01000337">
    <property type="protein sequence ID" value="KAE9120440.1"/>
    <property type="molecule type" value="Genomic_DNA"/>
</dbReference>
<feature type="region of interest" description="Disordered" evidence="1">
    <location>
        <begin position="1"/>
        <end position="57"/>
    </location>
</feature>
<dbReference type="AlphaFoldDB" id="A0A6A3YT55"/>
<dbReference type="Proteomes" id="UP000441208">
    <property type="component" value="Unassembled WGS sequence"/>
</dbReference>
<dbReference type="EMBL" id="QXGB01000243">
    <property type="protein sequence ID" value="KAE9222938.1"/>
    <property type="molecule type" value="Genomic_DNA"/>
</dbReference>
<evidence type="ECO:0000313" key="2">
    <source>
        <dbReference type="EMBL" id="KAE8942997.1"/>
    </source>
</evidence>
<gene>
    <name evidence="5" type="ORF">PF002_g7389</name>
    <name evidence="4" type="ORF">PF005_g6498</name>
    <name evidence="3" type="ORF">PF007_g8158</name>
    <name evidence="2" type="ORF">PF009_g7253</name>
</gene>
<evidence type="ECO:0000256" key="1">
    <source>
        <dbReference type="SAM" id="MobiDB-lite"/>
    </source>
</evidence>
<organism evidence="4 7">
    <name type="scientific">Phytophthora fragariae</name>
    <dbReference type="NCBI Taxonomy" id="53985"/>
    <lineage>
        <taxon>Eukaryota</taxon>
        <taxon>Sar</taxon>
        <taxon>Stramenopiles</taxon>
        <taxon>Oomycota</taxon>
        <taxon>Peronosporomycetes</taxon>
        <taxon>Peronosporales</taxon>
        <taxon>Peronosporaceae</taxon>
        <taxon>Phytophthora</taxon>
    </lineage>
</organism>
<keyword evidence="7" id="KW-1185">Reference proteome</keyword>
<sequence>MIERTTCEGTTRREHEVMSPSDREDQSTAAQVPPAGPPARERSSGEREESTSQDPTAALLDAIRQLTTRIDAIEKAVTPQRGRQANASSMSSGACRRLGHLHAVASMEERHSLSTKRTVRLQFKLLNVMLLPRFRQLKHPIGL</sequence>
<name>A0A6A3YT55_9STRA</name>
<protein>
    <submittedName>
        <fullName evidence="4">Uncharacterized protein</fullName>
    </submittedName>
</protein>
<evidence type="ECO:0000313" key="9">
    <source>
        <dbReference type="Proteomes" id="UP000441208"/>
    </source>
</evidence>
<reference evidence="6 7" key="1">
    <citation type="submission" date="2018-08" db="EMBL/GenBank/DDBJ databases">
        <title>Genomic investigation of the strawberry pathogen Phytophthora fragariae indicates pathogenicity is determined by transcriptional variation in three key races.</title>
        <authorList>
            <person name="Adams T.M."/>
            <person name="Armitage A.D."/>
            <person name="Sobczyk M.K."/>
            <person name="Bates H.J."/>
            <person name="Dunwell J.M."/>
            <person name="Nellist C.F."/>
            <person name="Harrison R.J."/>
        </authorList>
    </citation>
    <scope>NUCLEOTIDE SEQUENCE [LARGE SCALE GENOMIC DNA]</scope>
    <source>
        <strain evidence="5 8">BC-1</strain>
        <strain evidence="4 7">NOV-27</strain>
        <strain evidence="3 9">NOV-71</strain>
        <strain evidence="2 6">NOV-9</strain>
    </source>
</reference>
<dbReference type="EMBL" id="QXGF01000276">
    <property type="protein sequence ID" value="KAE8942997.1"/>
    <property type="molecule type" value="Genomic_DNA"/>
</dbReference>
<accession>A0A6A3YT55</accession>
<evidence type="ECO:0000313" key="5">
    <source>
        <dbReference type="EMBL" id="KAE9245144.1"/>
    </source>
</evidence>
<evidence type="ECO:0000313" key="4">
    <source>
        <dbReference type="EMBL" id="KAE9222938.1"/>
    </source>
</evidence>
<evidence type="ECO:0000313" key="7">
    <source>
        <dbReference type="Proteomes" id="UP000433483"/>
    </source>
</evidence>
<dbReference type="Proteomes" id="UP000433483">
    <property type="component" value="Unassembled WGS sequence"/>
</dbReference>
<feature type="compositionally biased region" description="Basic and acidic residues" evidence="1">
    <location>
        <begin position="39"/>
        <end position="50"/>
    </location>
</feature>
<evidence type="ECO:0000313" key="3">
    <source>
        <dbReference type="EMBL" id="KAE9120440.1"/>
    </source>
</evidence>
<proteinExistence type="predicted"/>
<dbReference type="Proteomes" id="UP000440367">
    <property type="component" value="Unassembled WGS sequence"/>
</dbReference>
<dbReference type="OrthoDB" id="146748at2759"/>
<dbReference type="EMBL" id="QXGD01000272">
    <property type="protein sequence ID" value="KAE9245144.1"/>
    <property type="molecule type" value="Genomic_DNA"/>
</dbReference>
<feature type="compositionally biased region" description="Basic and acidic residues" evidence="1">
    <location>
        <begin position="1"/>
        <end position="26"/>
    </location>
</feature>
<dbReference type="Proteomes" id="UP000429523">
    <property type="component" value="Unassembled WGS sequence"/>
</dbReference>
<comment type="caution">
    <text evidence="4">The sequence shown here is derived from an EMBL/GenBank/DDBJ whole genome shotgun (WGS) entry which is preliminary data.</text>
</comment>
<evidence type="ECO:0000313" key="6">
    <source>
        <dbReference type="Proteomes" id="UP000429523"/>
    </source>
</evidence>
<evidence type="ECO:0000313" key="8">
    <source>
        <dbReference type="Proteomes" id="UP000440367"/>
    </source>
</evidence>